<evidence type="ECO:0000313" key="1">
    <source>
        <dbReference type="EMBL" id="PSW10088.1"/>
    </source>
</evidence>
<dbReference type="AlphaFoldDB" id="A0A2T3N9J8"/>
<protein>
    <submittedName>
        <fullName evidence="1">Uncharacterized protein</fullName>
    </submittedName>
</protein>
<dbReference type="Proteomes" id="UP000241346">
    <property type="component" value="Unassembled WGS sequence"/>
</dbReference>
<evidence type="ECO:0000313" key="2">
    <source>
        <dbReference type="Proteomes" id="UP000241346"/>
    </source>
</evidence>
<name>A0A2T3N9J8_9GAMM</name>
<sequence length="89" mass="10563">MFIYEAHLWWAFLVLFSAQQKLEAEVFELKNAERCLDSIRLRPLFWLDVLEIVQLKQVLVFLFDSSLKISKLHLRTAAALAETKWLQQN</sequence>
<comment type="caution">
    <text evidence="1">The sequence shown here is derived from an EMBL/GenBank/DDBJ whole genome shotgun (WGS) entry which is preliminary data.</text>
</comment>
<reference evidence="1 2" key="1">
    <citation type="submission" date="2018-03" db="EMBL/GenBank/DDBJ databases">
        <title>Whole genome sequencing of Histamine producing bacteria.</title>
        <authorList>
            <person name="Butler K."/>
        </authorList>
    </citation>
    <scope>NUCLEOTIDE SEQUENCE [LARGE SCALE GENOMIC DNA]</scope>
    <source>
        <strain evidence="1 2">DSM 19138</strain>
    </source>
</reference>
<accession>A0A2T3N9J8</accession>
<organism evidence="1 2">
    <name type="scientific">Photobacterium rosenbergii</name>
    <dbReference type="NCBI Taxonomy" id="294936"/>
    <lineage>
        <taxon>Bacteria</taxon>
        <taxon>Pseudomonadati</taxon>
        <taxon>Pseudomonadota</taxon>
        <taxon>Gammaproteobacteria</taxon>
        <taxon>Vibrionales</taxon>
        <taxon>Vibrionaceae</taxon>
        <taxon>Photobacterium</taxon>
    </lineage>
</organism>
<proteinExistence type="predicted"/>
<dbReference type="EMBL" id="PYMB01000012">
    <property type="protein sequence ID" value="PSW10088.1"/>
    <property type="molecule type" value="Genomic_DNA"/>
</dbReference>
<gene>
    <name evidence="1" type="ORF">C9J01_19745</name>
</gene>